<dbReference type="RefSeq" id="WP_141615874.1">
    <property type="nucleotide sequence ID" value="NZ_CP041253.1"/>
</dbReference>
<dbReference type="OrthoDB" id="6307929at2"/>
<keyword evidence="1" id="KW-0812">Transmembrane</keyword>
<feature type="transmembrane region" description="Helical" evidence="1">
    <location>
        <begin position="434"/>
        <end position="452"/>
    </location>
</feature>
<sequence>MSNRIYNILFHTHTISGIIISAALYVIFFAGSLSFFRDEIVGWERNEPISENANLKYLDLDHVLDTLDARKGLAGRDVSFYKHFEERRINVNLSAPKDTTAQKESRSRGEFFYLDPETLDAYTYVTSYSLGEFFYRLHFFAQLNLWGTSGYLLAGFVAFFFLFAIVTGVLVHWKKIVSNLYVFRPKASLKNIWTDAHTALGVLGLPYQFVFAVTGCYLIIGTTVLSPAIVTYMYDGDMTMLYDDFGFNPPKIAPVGQAMASVPSVNGFVDQVEAKWPEFDVKSVQLFNYGDQNMHALIEGNTHTDSKFLGRGGVMYNMATGEQVYEVNPYTETSYQDAAAAIITQLHYGDFGGIPLRVVYFILGLVTCFVIISGVLIWLVARDKKHVSPVKRKFNAWLVATYLAICLSMLPVSAFSFIIIKLFPLEFDETRMTFIYQVFFYAWLVCSVGLTATKNNFFINKFCLISGGILGLAVPVANGLTTGNWLWKSYEVGFYQMFTVDFLWLVLGATSLWVASKVKKQPAKKASAKRKKDSGHLNSGVDKELVKRTIPQFYN</sequence>
<keyword evidence="3" id="KW-1185">Reference proteome</keyword>
<dbReference type="Proteomes" id="UP000316614">
    <property type="component" value="Chromosome"/>
</dbReference>
<keyword evidence="1" id="KW-1133">Transmembrane helix</keyword>
<feature type="transmembrane region" description="Helical" evidence="1">
    <location>
        <begin position="151"/>
        <end position="171"/>
    </location>
</feature>
<feature type="transmembrane region" description="Helical" evidence="1">
    <location>
        <begin position="209"/>
        <end position="234"/>
    </location>
</feature>
<proteinExistence type="predicted"/>
<organism evidence="2 3">
    <name type="scientific">Echinicola soli</name>
    <dbReference type="NCBI Taxonomy" id="2591634"/>
    <lineage>
        <taxon>Bacteria</taxon>
        <taxon>Pseudomonadati</taxon>
        <taxon>Bacteroidota</taxon>
        <taxon>Cytophagia</taxon>
        <taxon>Cytophagales</taxon>
        <taxon>Cyclobacteriaceae</taxon>
        <taxon>Echinicola</taxon>
    </lineage>
</organism>
<gene>
    <name evidence="2" type="ORF">FKX85_16990</name>
</gene>
<dbReference type="PANTHER" id="PTHR34219:SF4">
    <property type="entry name" value="PEPSY DOMAIN-CONTAINING PROTEIN"/>
    <property type="match status" value="1"/>
</dbReference>
<evidence type="ECO:0000313" key="3">
    <source>
        <dbReference type="Proteomes" id="UP000316614"/>
    </source>
</evidence>
<dbReference type="AlphaFoldDB" id="A0A514CLS5"/>
<dbReference type="EMBL" id="CP041253">
    <property type="protein sequence ID" value="QDH80644.1"/>
    <property type="molecule type" value="Genomic_DNA"/>
</dbReference>
<accession>A0A514CLS5</accession>
<dbReference type="PANTHER" id="PTHR34219">
    <property type="entry name" value="IRON-REGULATED INNER MEMBRANE PROTEIN-RELATED"/>
    <property type="match status" value="1"/>
</dbReference>
<feature type="transmembrane region" description="Helical" evidence="1">
    <location>
        <begin position="464"/>
        <end position="487"/>
    </location>
</feature>
<evidence type="ECO:0000256" key="1">
    <source>
        <dbReference type="SAM" id="Phobius"/>
    </source>
</evidence>
<dbReference type="KEGG" id="echi:FKX85_16990"/>
<protein>
    <submittedName>
        <fullName evidence="2">PepSY domain-containing protein</fullName>
    </submittedName>
</protein>
<dbReference type="Pfam" id="PF03929">
    <property type="entry name" value="PepSY_TM"/>
    <property type="match status" value="1"/>
</dbReference>
<feature type="transmembrane region" description="Helical" evidence="1">
    <location>
        <begin position="402"/>
        <end position="422"/>
    </location>
</feature>
<feature type="transmembrane region" description="Helical" evidence="1">
    <location>
        <begin position="12"/>
        <end position="36"/>
    </location>
</feature>
<name>A0A514CLS5_9BACT</name>
<feature type="transmembrane region" description="Helical" evidence="1">
    <location>
        <begin position="358"/>
        <end position="381"/>
    </location>
</feature>
<keyword evidence="1" id="KW-0472">Membrane</keyword>
<feature type="transmembrane region" description="Helical" evidence="1">
    <location>
        <begin position="493"/>
        <end position="515"/>
    </location>
</feature>
<dbReference type="InterPro" id="IPR005625">
    <property type="entry name" value="PepSY-ass_TM"/>
</dbReference>
<evidence type="ECO:0000313" key="2">
    <source>
        <dbReference type="EMBL" id="QDH80644.1"/>
    </source>
</evidence>
<reference evidence="2 3" key="1">
    <citation type="submission" date="2019-06" db="EMBL/GenBank/DDBJ databases">
        <title>Echinicola alkalisoli sp. nov. isolated from saline soil.</title>
        <authorList>
            <person name="Sun J.-Q."/>
            <person name="Xu L."/>
        </authorList>
    </citation>
    <scope>NUCLEOTIDE SEQUENCE [LARGE SCALE GENOMIC DNA]</scope>
    <source>
        <strain evidence="2 3">LN3S3</strain>
    </source>
</reference>